<feature type="signal peptide" evidence="1">
    <location>
        <begin position="1"/>
        <end position="21"/>
    </location>
</feature>
<proteinExistence type="predicted"/>
<protein>
    <submittedName>
        <fullName evidence="2">Uncharacterized protein</fullName>
    </submittedName>
</protein>
<feature type="chain" id="PRO_5005547781" evidence="1">
    <location>
        <begin position="22"/>
        <end position="291"/>
    </location>
</feature>
<dbReference type="EMBL" id="GG745329">
    <property type="protein sequence ID" value="KNE55567.1"/>
    <property type="molecule type" value="Genomic_DNA"/>
</dbReference>
<organism evidence="2 3">
    <name type="scientific">Allomyces macrogynus (strain ATCC 38327)</name>
    <name type="common">Allomyces javanicus var. macrogynus</name>
    <dbReference type="NCBI Taxonomy" id="578462"/>
    <lineage>
        <taxon>Eukaryota</taxon>
        <taxon>Fungi</taxon>
        <taxon>Fungi incertae sedis</taxon>
        <taxon>Blastocladiomycota</taxon>
        <taxon>Blastocladiomycetes</taxon>
        <taxon>Blastocladiales</taxon>
        <taxon>Blastocladiaceae</taxon>
        <taxon>Allomyces</taxon>
    </lineage>
</organism>
<reference evidence="2 3" key="1">
    <citation type="submission" date="2009-11" db="EMBL/GenBank/DDBJ databases">
        <title>Annotation of Allomyces macrogynus ATCC 38327.</title>
        <authorList>
            <consortium name="The Broad Institute Genome Sequencing Platform"/>
            <person name="Russ C."/>
            <person name="Cuomo C."/>
            <person name="Burger G."/>
            <person name="Gray M.W."/>
            <person name="Holland P.W.H."/>
            <person name="King N."/>
            <person name="Lang F.B.F."/>
            <person name="Roger A.J."/>
            <person name="Ruiz-Trillo I."/>
            <person name="Young S.K."/>
            <person name="Zeng Q."/>
            <person name="Gargeya S."/>
            <person name="Fitzgerald M."/>
            <person name="Haas B."/>
            <person name="Abouelleil A."/>
            <person name="Alvarado L."/>
            <person name="Arachchi H.M."/>
            <person name="Berlin A."/>
            <person name="Chapman S.B."/>
            <person name="Gearin G."/>
            <person name="Goldberg J."/>
            <person name="Griggs A."/>
            <person name="Gujja S."/>
            <person name="Hansen M."/>
            <person name="Heiman D."/>
            <person name="Howarth C."/>
            <person name="Larimer J."/>
            <person name="Lui A."/>
            <person name="MacDonald P.J.P."/>
            <person name="McCowen C."/>
            <person name="Montmayeur A."/>
            <person name="Murphy C."/>
            <person name="Neiman D."/>
            <person name="Pearson M."/>
            <person name="Priest M."/>
            <person name="Roberts A."/>
            <person name="Saif S."/>
            <person name="Shea T."/>
            <person name="Sisk P."/>
            <person name="Stolte C."/>
            <person name="Sykes S."/>
            <person name="Wortman J."/>
            <person name="Nusbaum C."/>
            <person name="Birren B."/>
        </authorList>
    </citation>
    <scope>NUCLEOTIDE SEQUENCE [LARGE SCALE GENOMIC DNA]</scope>
    <source>
        <strain evidence="2 3">ATCC 38327</strain>
    </source>
</reference>
<evidence type="ECO:0000256" key="1">
    <source>
        <dbReference type="SAM" id="SignalP"/>
    </source>
</evidence>
<dbReference type="Proteomes" id="UP000054350">
    <property type="component" value="Unassembled WGS sequence"/>
</dbReference>
<evidence type="ECO:0000313" key="3">
    <source>
        <dbReference type="Proteomes" id="UP000054350"/>
    </source>
</evidence>
<sequence>MKIIAALALLSALAAPATVDAAPAASTLDATPTPTATRTKPASTIAVVEDGLEKLRHCPKIQGKQPASCPHGYRCSFRRPSTSATATATTSLSGPASSNQKVCEPISLCSSAQCSAVALFSGRSMPSRPCVDGTFMDGTVCRKDGNKCVAVYIACPTTPTSTRLTFSAPSALKSTPTSARYKRAAPESDEVATLIDLIPTGAPANVDDLASVTLDPALLTDMVSIGLPTDAADWSTDVPADAMPTGWVDPATGAGSAQVIGGEFGSLFGDMPAAGRLVRALDVPRQCLDPD</sequence>
<reference evidence="3" key="2">
    <citation type="submission" date="2009-11" db="EMBL/GenBank/DDBJ databases">
        <title>The Genome Sequence of Allomyces macrogynus strain ATCC 38327.</title>
        <authorList>
            <consortium name="The Broad Institute Genome Sequencing Platform"/>
            <person name="Russ C."/>
            <person name="Cuomo C."/>
            <person name="Shea T."/>
            <person name="Young S.K."/>
            <person name="Zeng Q."/>
            <person name="Koehrsen M."/>
            <person name="Haas B."/>
            <person name="Borodovsky M."/>
            <person name="Guigo R."/>
            <person name="Alvarado L."/>
            <person name="Berlin A."/>
            <person name="Borenstein D."/>
            <person name="Chen Z."/>
            <person name="Engels R."/>
            <person name="Freedman E."/>
            <person name="Gellesch M."/>
            <person name="Goldberg J."/>
            <person name="Griggs A."/>
            <person name="Gujja S."/>
            <person name="Heiman D."/>
            <person name="Hepburn T."/>
            <person name="Howarth C."/>
            <person name="Jen D."/>
            <person name="Larson L."/>
            <person name="Lewis B."/>
            <person name="Mehta T."/>
            <person name="Park D."/>
            <person name="Pearson M."/>
            <person name="Roberts A."/>
            <person name="Saif S."/>
            <person name="Shenoy N."/>
            <person name="Sisk P."/>
            <person name="Stolte C."/>
            <person name="Sykes S."/>
            <person name="Walk T."/>
            <person name="White J."/>
            <person name="Yandava C."/>
            <person name="Burger G."/>
            <person name="Gray M.W."/>
            <person name="Holland P.W.H."/>
            <person name="King N."/>
            <person name="Lang F.B.F."/>
            <person name="Roger A.J."/>
            <person name="Ruiz-Trillo I."/>
            <person name="Lander E."/>
            <person name="Nusbaum C."/>
        </authorList>
    </citation>
    <scope>NUCLEOTIDE SEQUENCE [LARGE SCALE GENOMIC DNA]</scope>
    <source>
        <strain evidence="3">ATCC 38327</strain>
    </source>
</reference>
<dbReference type="AlphaFoldDB" id="A0A0L0RYV5"/>
<name>A0A0L0RYV5_ALLM3</name>
<evidence type="ECO:0000313" key="2">
    <source>
        <dbReference type="EMBL" id="KNE55567.1"/>
    </source>
</evidence>
<keyword evidence="3" id="KW-1185">Reference proteome</keyword>
<gene>
    <name evidence="2" type="ORF">AMAG_01458</name>
</gene>
<accession>A0A0L0RYV5</accession>
<dbReference type="VEuPathDB" id="FungiDB:AMAG_01458"/>
<keyword evidence="1" id="KW-0732">Signal</keyword>